<dbReference type="PANTHER" id="PTHR46514:SF3">
    <property type="entry name" value="AMPHIPHYSIN"/>
    <property type="match status" value="1"/>
</dbReference>
<dbReference type="GO" id="GO:0005886">
    <property type="term" value="C:plasma membrane"/>
    <property type="evidence" value="ECO:0007669"/>
    <property type="project" value="TreeGrafter"/>
</dbReference>
<dbReference type="GO" id="GO:0005543">
    <property type="term" value="F:phospholipid binding"/>
    <property type="evidence" value="ECO:0007669"/>
    <property type="project" value="TreeGrafter"/>
</dbReference>
<evidence type="ECO:0000313" key="1">
    <source>
        <dbReference type="EMBL" id="KAH7989022.1"/>
    </source>
</evidence>
<dbReference type="Proteomes" id="UP000821866">
    <property type="component" value="Unassembled WGS sequence"/>
</dbReference>
<dbReference type="SUPFAM" id="SSF103657">
    <property type="entry name" value="BAR/IMD domain-like"/>
    <property type="match status" value="1"/>
</dbReference>
<reference evidence="1" key="1">
    <citation type="journal article" date="2020" name="Cell">
        <title>Large-Scale Comparative Analyses of Tick Genomes Elucidate Their Genetic Diversity and Vector Capacities.</title>
        <authorList>
            <consortium name="Tick Genome and Microbiome Consortium (TIGMIC)"/>
            <person name="Jia N."/>
            <person name="Wang J."/>
            <person name="Shi W."/>
            <person name="Du L."/>
            <person name="Sun Y."/>
            <person name="Zhan W."/>
            <person name="Jiang J.F."/>
            <person name="Wang Q."/>
            <person name="Zhang B."/>
            <person name="Ji P."/>
            <person name="Bell-Sakyi L."/>
            <person name="Cui X.M."/>
            <person name="Yuan T.T."/>
            <person name="Jiang B.G."/>
            <person name="Yang W.F."/>
            <person name="Lam T.T."/>
            <person name="Chang Q.C."/>
            <person name="Ding S.J."/>
            <person name="Wang X.J."/>
            <person name="Zhu J.G."/>
            <person name="Ruan X.D."/>
            <person name="Zhao L."/>
            <person name="Wei J.T."/>
            <person name="Ye R.Z."/>
            <person name="Que T.C."/>
            <person name="Du C.H."/>
            <person name="Zhou Y.H."/>
            <person name="Cheng J.X."/>
            <person name="Dai P.F."/>
            <person name="Guo W.B."/>
            <person name="Han X.H."/>
            <person name="Huang E.J."/>
            <person name="Li L.F."/>
            <person name="Wei W."/>
            <person name="Gao Y.C."/>
            <person name="Liu J.Z."/>
            <person name="Shao H.Z."/>
            <person name="Wang X."/>
            <person name="Wang C.C."/>
            <person name="Yang T.C."/>
            <person name="Huo Q.B."/>
            <person name="Li W."/>
            <person name="Chen H.Y."/>
            <person name="Chen S.E."/>
            <person name="Zhou L.G."/>
            <person name="Ni X.B."/>
            <person name="Tian J.H."/>
            <person name="Sheng Y."/>
            <person name="Liu T."/>
            <person name="Pan Y.S."/>
            <person name="Xia L.Y."/>
            <person name="Li J."/>
            <person name="Zhao F."/>
            <person name="Cao W.C."/>
        </authorList>
    </citation>
    <scope>NUCLEOTIDE SEQUENCE</scope>
    <source>
        <strain evidence="1">Rmic-2018</strain>
    </source>
</reference>
<gene>
    <name evidence="1" type="ORF">HPB51_026516</name>
</gene>
<dbReference type="AlphaFoldDB" id="A0A9J6D2D0"/>
<dbReference type="InterPro" id="IPR003005">
    <property type="entry name" value="Amphiphysin"/>
</dbReference>
<organism evidence="1 2">
    <name type="scientific">Rhipicephalus microplus</name>
    <name type="common">Cattle tick</name>
    <name type="synonym">Boophilus microplus</name>
    <dbReference type="NCBI Taxonomy" id="6941"/>
    <lineage>
        <taxon>Eukaryota</taxon>
        <taxon>Metazoa</taxon>
        <taxon>Ecdysozoa</taxon>
        <taxon>Arthropoda</taxon>
        <taxon>Chelicerata</taxon>
        <taxon>Arachnida</taxon>
        <taxon>Acari</taxon>
        <taxon>Parasitiformes</taxon>
        <taxon>Ixodida</taxon>
        <taxon>Ixodoidea</taxon>
        <taxon>Ixodidae</taxon>
        <taxon>Rhipicephalinae</taxon>
        <taxon>Rhipicephalus</taxon>
        <taxon>Boophilus</taxon>
    </lineage>
</organism>
<dbReference type="VEuPathDB" id="VectorBase:LOC119182351"/>
<keyword evidence="2" id="KW-1185">Reference proteome</keyword>
<dbReference type="InterPro" id="IPR027267">
    <property type="entry name" value="AH/BAR_dom_sf"/>
</dbReference>
<comment type="caution">
    <text evidence="1">The sequence shown here is derived from an EMBL/GenBank/DDBJ whole genome shotgun (WGS) entry which is preliminary data.</text>
</comment>
<proteinExistence type="predicted"/>
<dbReference type="Gene3D" id="1.20.1270.60">
    <property type="entry name" value="Arfaptin homology (AH) domain/BAR domain"/>
    <property type="match status" value="1"/>
</dbReference>
<evidence type="ECO:0000313" key="2">
    <source>
        <dbReference type="Proteomes" id="UP000821866"/>
    </source>
</evidence>
<dbReference type="EMBL" id="JABSTU010000625">
    <property type="protein sequence ID" value="KAH7989022.1"/>
    <property type="molecule type" value="Genomic_DNA"/>
</dbReference>
<protein>
    <submittedName>
        <fullName evidence="1">Uncharacterized protein</fullName>
    </submittedName>
</protein>
<accession>A0A9J6D2D0</accession>
<sequence length="183" mass="20616">MPAFEVEQRLRQFSAGRLIQRTREPSGHAVLFLESSWVTGPGTRWCAAGTAAESAVARISSRRIIDCPAAVPRNINCQAAVRKGLSRFRRARKNLSGDSARGGTVNIRYRTAAAKLQKEFKNYVLCIKSLQLASKALMDTLSEIYEQEWVGHEQIPVKAQTLELLWDDYHRKMNDQVMIPLNS</sequence>
<name>A0A9J6D2D0_RHIMP</name>
<reference evidence="1" key="2">
    <citation type="submission" date="2021-09" db="EMBL/GenBank/DDBJ databases">
        <authorList>
            <person name="Jia N."/>
            <person name="Wang J."/>
            <person name="Shi W."/>
            <person name="Du L."/>
            <person name="Sun Y."/>
            <person name="Zhan W."/>
            <person name="Jiang J."/>
            <person name="Wang Q."/>
            <person name="Zhang B."/>
            <person name="Ji P."/>
            <person name="Sakyi L.B."/>
            <person name="Cui X."/>
            <person name="Yuan T."/>
            <person name="Jiang B."/>
            <person name="Yang W."/>
            <person name="Lam T.T.-Y."/>
            <person name="Chang Q."/>
            <person name="Ding S."/>
            <person name="Wang X."/>
            <person name="Zhu J."/>
            <person name="Ruan X."/>
            <person name="Zhao L."/>
            <person name="Wei J."/>
            <person name="Que T."/>
            <person name="Du C."/>
            <person name="Cheng J."/>
            <person name="Dai P."/>
            <person name="Han X."/>
            <person name="Huang E."/>
            <person name="Gao Y."/>
            <person name="Liu J."/>
            <person name="Shao H."/>
            <person name="Ye R."/>
            <person name="Li L."/>
            <person name="Wei W."/>
            <person name="Wang X."/>
            <person name="Wang C."/>
            <person name="Huo Q."/>
            <person name="Li W."/>
            <person name="Guo W."/>
            <person name="Chen H."/>
            <person name="Chen S."/>
            <person name="Zhou L."/>
            <person name="Zhou L."/>
            <person name="Ni X."/>
            <person name="Tian J."/>
            <person name="Zhou Y."/>
            <person name="Sheng Y."/>
            <person name="Liu T."/>
            <person name="Pan Y."/>
            <person name="Xia L."/>
            <person name="Li J."/>
            <person name="Zhao F."/>
            <person name="Cao W."/>
        </authorList>
    </citation>
    <scope>NUCLEOTIDE SEQUENCE</scope>
    <source>
        <strain evidence="1">Rmic-2018</strain>
        <tissue evidence="1">Larvae</tissue>
    </source>
</reference>
<dbReference type="PANTHER" id="PTHR46514">
    <property type="entry name" value="AMPHIPHYSIN"/>
    <property type="match status" value="1"/>
</dbReference>